<accession>A0ABU7XH49</accession>
<dbReference type="InterPro" id="IPR005477">
    <property type="entry name" value="Dxylulose-5-P_synthase"/>
</dbReference>
<reference evidence="12 13" key="1">
    <citation type="submission" date="2024-02" db="EMBL/GenBank/DDBJ databases">
        <authorList>
            <person name="Grouzdev D."/>
        </authorList>
    </citation>
    <scope>NUCLEOTIDE SEQUENCE [LARGE SCALE GENOMIC DNA]</scope>
    <source>
        <strain evidence="12 13">9N</strain>
    </source>
</reference>
<evidence type="ECO:0000256" key="9">
    <source>
        <dbReference type="ARBA" id="ARBA00023229"/>
    </source>
</evidence>
<feature type="binding site" evidence="10">
    <location>
        <position position="179"/>
    </location>
    <ligand>
        <name>thiamine diphosphate</name>
        <dbReference type="ChEBI" id="CHEBI:58937"/>
    </ligand>
</feature>
<dbReference type="InterPro" id="IPR029061">
    <property type="entry name" value="THDP-binding"/>
</dbReference>
<feature type="binding site" evidence="10">
    <location>
        <position position="150"/>
    </location>
    <ligand>
        <name>Mg(2+)</name>
        <dbReference type="ChEBI" id="CHEBI:18420"/>
    </ligand>
</feature>
<keyword evidence="4 10" id="KW-0808">Transferase</keyword>
<dbReference type="PANTHER" id="PTHR43322:SF5">
    <property type="entry name" value="1-DEOXY-D-XYLULOSE-5-PHOSPHATE SYNTHASE, CHLOROPLASTIC"/>
    <property type="match status" value="1"/>
</dbReference>
<comment type="catalytic activity">
    <reaction evidence="10">
        <text>D-glyceraldehyde 3-phosphate + pyruvate + H(+) = 1-deoxy-D-xylulose 5-phosphate + CO2</text>
        <dbReference type="Rhea" id="RHEA:12605"/>
        <dbReference type="ChEBI" id="CHEBI:15361"/>
        <dbReference type="ChEBI" id="CHEBI:15378"/>
        <dbReference type="ChEBI" id="CHEBI:16526"/>
        <dbReference type="ChEBI" id="CHEBI:57792"/>
        <dbReference type="ChEBI" id="CHEBI:59776"/>
        <dbReference type="EC" id="2.2.1.7"/>
    </reaction>
</comment>
<keyword evidence="12" id="KW-0378">Hydrolase</keyword>
<feature type="binding site" evidence="10">
    <location>
        <position position="288"/>
    </location>
    <ligand>
        <name>thiamine diphosphate</name>
        <dbReference type="ChEBI" id="CHEBI:58937"/>
    </ligand>
</feature>
<dbReference type="RefSeq" id="WP_332081381.1">
    <property type="nucleotide sequence ID" value="NZ_JAZHYN010000016.1"/>
</dbReference>
<dbReference type="Gene3D" id="3.40.50.970">
    <property type="match status" value="2"/>
</dbReference>
<comment type="cofactor">
    <cofactor evidence="10">
        <name>Mg(2+)</name>
        <dbReference type="ChEBI" id="CHEBI:18420"/>
    </cofactor>
    <text evidence="10">Binds 1 Mg(2+) ion per subunit.</text>
</comment>
<dbReference type="InterPro" id="IPR049557">
    <property type="entry name" value="Transketolase_CS"/>
</dbReference>
<dbReference type="SUPFAM" id="SSF52518">
    <property type="entry name" value="Thiamin diphosphate-binding fold (THDP-binding)"/>
    <property type="match status" value="2"/>
</dbReference>
<dbReference type="Pfam" id="PF13292">
    <property type="entry name" value="DXP_synthase_N"/>
    <property type="match status" value="1"/>
</dbReference>
<evidence type="ECO:0000256" key="7">
    <source>
        <dbReference type="ARBA" id="ARBA00022977"/>
    </source>
</evidence>
<comment type="similarity">
    <text evidence="2 10">Belongs to the transketolase family. DXPS subfamily.</text>
</comment>
<evidence type="ECO:0000256" key="1">
    <source>
        <dbReference type="ARBA" id="ARBA00004980"/>
    </source>
</evidence>
<dbReference type="Proteomes" id="UP001350748">
    <property type="component" value="Unassembled WGS sequence"/>
</dbReference>
<keyword evidence="9 10" id="KW-0414">Isoprene biosynthesis</keyword>
<comment type="caution">
    <text evidence="10">Lacks conserved residue(s) required for the propagation of feature annotation.</text>
</comment>
<dbReference type="InterPro" id="IPR005475">
    <property type="entry name" value="Transketolase-like_Pyr-bd"/>
</dbReference>
<comment type="cofactor">
    <cofactor evidence="10">
        <name>thiamine diphosphate</name>
        <dbReference type="ChEBI" id="CHEBI:58937"/>
    </cofactor>
    <text evidence="10">Binds 1 thiamine pyrophosphate per subunit.</text>
</comment>
<keyword evidence="6 10" id="KW-0460">Magnesium</keyword>
<dbReference type="InterPro" id="IPR020826">
    <property type="entry name" value="Transketolase_BS"/>
</dbReference>
<feature type="binding site" evidence="10">
    <location>
        <position position="370"/>
    </location>
    <ligand>
        <name>thiamine diphosphate</name>
        <dbReference type="ChEBI" id="CHEBI:58937"/>
    </ligand>
</feature>
<organism evidence="12 13">
    <name type="scientific">Methylocystis borbori</name>
    <dbReference type="NCBI Taxonomy" id="3118750"/>
    <lineage>
        <taxon>Bacteria</taxon>
        <taxon>Pseudomonadati</taxon>
        <taxon>Pseudomonadota</taxon>
        <taxon>Alphaproteobacteria</taxon>
        <taxon>Hyphomicrobiales</taxon>
        <taxon>Methylocystaceae</taxon>
        <taxon>Methylocystis</taxon>
    </lineage>
</organism>
<dbReference type="Gene3D" id="3.40.50.920">
    <property type="match status" value="1"/>
</dbReference>
<dbReference type="GO" id="GO:0008661">
    <property type="term" value="F:1-deoxy-D-xylulose-5-phosphate synthase activity"/>
    <property type="evidence" value="ECO:0007669"/>
    <property type="project" value="UniProtKB-EC"/>
</dbReference>
<sequence>MTTSKTPLLDRIATPEELRKLRPAQLRELADELRLETIDAVSVTGGHLGAGLGVVELTVALHYVFDTPRDKIIWDVGHQTYPHKILTGRRDRIRTLRMGGGLSGFTKRAESEYDAFGAGHSSTSISAGLGMAVARDLAGGDNHVVAVIGDSSMSAGMAYEALNNAGALHSRLIVILNDNDMSIAPPTGAMSAYLARLVSGGAYRTIREAARQLASHLPRFIYDKARKAEEFSRSFITGGTMFEELGFYYVGPIDGHNLDHLLPVLKNVRDKDDGPVLVHVVTQKGKGFGPAEESADKCHAVNKFDVATGVQFKPKANAPTYTSVYAKALIAEAEHDEKIVAITAAMPSGTGLDIFGKTFPHRTFDVAIAEQHAVTFAAGLACEGYKPFCTLYSTFLQRGYDQVVHDVAIQNLPVRFAMDRAGLVGADGPTHAGAFDLAYLGCLPGFVVMAPADEGELMHMVATAAAHDAGPIGFRYPRGEGLGVELPERGDVLEIGKGRVLREGTKVAILSLGTRLADALKAAEELENYGVSTTVADARFAKPIDRDLLRSLAVHHEVVISVEEGSIGGFGAQVFQALSDDGLLDGARGAFKFRCMTLPDAYIDHDKHELMIARAMLDSKAIVAKALELLGDEQGAARAMIA</sequence>
<evidence type="ECO:0000256" key="2">
    <source>
        <dbReference type="ARBA" id="ARBA00011081"/>
    </source>
</evidence>
<evidence type="ECO:0000313" key="13">
    <source>
        <dbReference type="Proteomes" id="UP001350748"/>
    </source>
</evidence>
<dbReference type="Pfam" id="PF02780">
    <property type="entry name" value="Transketolase_C"/>
    <property type="match status" value="1"/>
</dbReference>
<dbReference type="GO" id="GO:0016787">
    <property type="term" value="F:hydrolase activity"/>
    <property type="evidence" value="ECO:0007669"/>
    <property type="project" value="UniProtKB-KW"/>
</dbReference>
<feature type="domain" description="Transketolase-like pyrimidine-binding" evidence="11">
    <location>
        <begin position="319"/>
        <end position="484"/>
    </location>
</feature>
<dbReference type="PROSITE" id="PS00801">
    <property type="entry name" value="TRANSKETOLASE_1"/>
    <property type="match status" value="1"/>
</dbReference>
<evidence type="ECO:0000313" key="12">
    <source>
        <dbReference type="EMBL" id="MEF3366357.1"/>
    </source>
</evidence>
<evidence type="ECO:0000256" key="5">
    <source>
        <dbReference type="ARBA" id="ARBA00022723"/>
    </source>
</evidence>
<evidence type="ECO:0000256" key="4">
    <source>
        <dbReference type="ARBA" id="ARBA00022679"/>
    </source>
</evidence>
<proteinExistence type="inferred from homology"/>
<comment type="caution">
    <text evidence="12">The sequence shown here is derived from an EMBL/GenBank/DDBJ whole genome shotgun (WGS) entry which is preliminary data.</text>
</comment>
<evidence type="ECO:0000259" key="11">
    <source>
        <dbReference type="SMART" id="SM00861"/>
    </source>
</evidence>
<dbReference type="CDD" id="cd02007">
    <property type="entry name" value="TPP_DXS"/>
    <property type="match status" value="1"/>
</dbReference>
<comment type="pathway">
    <text evidence="1 10">Metabolic intermediate biosynthesis; 1-deoxy-D-xylulose 5-phosphate biosynthesis; 1-deoxy-D-xylulose 5-phosphate from D-glyceraldehyde 3-phosphate and pyruvate: step 1/1.</text>
</comment>
<comment type="subunit">
    <text evidence="3 10">Homodimer.</text>
</comment>
<dbReference type="CDD" id="cd07033">
    <property type="entry name" value="TPP_PYR_DXS_TK_like"/>
    <property type="match status" value="1"/>
</dbReference>
<evidence type="ECO:0000256" key="6">
    <source>
        <dbReference type="ARBA" id="ARBA00022842"/>
    </source>
</evidence>
<dbReference type="EC" id="2.2.1.7" evidence="10"/>
<dbReference type="SUPFAM" id="SSF52922">
    <property type="entry name" value="TK C-terminal domain-like"/>
    <property type="match status" value="1"/>
</dbReference>
<keyword evidence="13" id="KW-1185">Reference proteome</keyword>
<evidence type="ECO:0000256" key="3">
    <source>
        <dbReference type="ARBA" id="ARBA00011738"/>
    </source>
</evidence>
<dbReference type="EMBL" id="JAZHYN010000016">
    <property type="protein sequence ID" value="MEF3366357.1"/>
    <property type="molecule type" value="Genomic_DNA"/>
</dbReference>
<keyword evidence="5 10" id="KW-0479">Metal-binding</keyword>
<dbReference type="SMART" id="SM00861">
    <property type="entry name" value="Transket_pyr"/>
    <property type="match status" value="1"/>
</dbReference>
<evidence type="ECO:0000256" key="10">
    <source>
        <dbReference type="HAMAP-Rule" id="MF_00315"/>
    </source>
</evidence>
<evidence type="ECO:0000256" key="8">
    <source>
        <dbReference type="ARBA" id="ARBA00023052"/>
    </source>
</evidence>
<feature type="binding site" evidence="10">
    <location>
        <position position="179"/>
    </location>
    <ligand>
        <name>Mg(2+)</name>
        <dbReference type="ChEBI" id="CHEBI:18420"/>
    </ligand>
</feature>
<keyword evidence="7 10" id="KW-0784">Thiamine biosynthesis</keyword>
<comment type="function">
    <text evidence="10">Catalyzes the acyloin condensation reaction between C atoms 2 and 3 of pyruvate and glyceraldehyde 3-phosphate to yield 1-deoxy-D-xylulose-5-phosphate (DXP).</text>
</comment>
<dbReference type="HAMAP" id="MF_00315">
    <property type="entry name" value="DXP_synth"/>
    <property type="match status" value="1"/>
</dbReference>
<name>A0ABU7XH49_9HYPH</name>
<dbReference type="PROSITE" id="PS00802">
    <property type="entry name" value="TRANSKETOLASE_2"/>
    <property type="match status" value="1"/>
</dbReference>
<dbReference type="Pfam" id="PF02779">
    <property type="entry name" value="Transket_pyr"/>
    <property type="match status" value="1"/>
</dbReference>
<dbReference type="InterPro" id="IPR033248">
    <property type="entry name" value="Transketolase_C"/>
</dbReference>
<dbReference type="PANTHER" id="PTHR43322">
    <property type="entry name" value="1-D-DEOXYXYLULOSE 5-PHOSPHATE SYNTHASE-RELATED"/>
    <property type="match status" value="1"/>
</dbReference>
<dbReference type="InterPro" id="IPR009014">
    <property type="entry name" value="Transketo_C/PFOR_II"/>
</dbReference>
<dbReference type="NCBIfam" id="NF003933">
    <property type="entry name" value="PRK05444.2-2"/>
    <property type="match status" value="1"/>
</dbReference>
<protein>
    <recommendedName>
        <fullName evidence="10">1-deoxy-D-xylulose-5-phosphate synthase</fullName>
        <ecNumber evidence="10">2.2.1.7</ecNumber>
    </recommendedName>
    <alternativeName>
        <fullName evidence="10">1-deoxyxylulose-5-phosphate synthase</fullName>
        <shortName evidence="10">DXP synthase</shortName>
        <shortName evidence="10">DXPS</shortName>
    </alternativeName>
</protein>
<feature type="binding site" evidence="10">
    <location>
        <begin position="119"/>
        <end position="121"/>
    </location>
    <ligand>
        <name>thiamine diphosphate</name>
        <dbReference type="ChEBI" id="CHEBI:58937"/>
    </ligand>
</feature>
<keyword evidence="8 10" id="KW-0786">Thiamine pyrophosphate</keyword>
<dbReference type="NCBIfam" id="TIGR00204">
    <property type="entry name" value="dxs"/>
    <property type="match status" value="1"/>
</dbReference>
<gene>
    <name evidence="10 12" type="primary">dxs</name>
    <name evidence="12" type="ORF">V3H18_07405</name>
</gene>
<feature type="binding site" evidence="10">
    <location>
        <position position="78"/>
    </location>
    <ligand>
        <name>thiamine diphosphate</name>
        <dbReference type="ChEBI" id="CHEBI:58937"/>
    </ligand>
</feature>